<accession>A0AAX6M840</accession>
<dbReference type="InterPro" id="IPR053216">
    <property type="entry name" value="Appressorial_penetr-assoc"/>
</dbReference>
<organism evidence="3 4">
    <name type="scientific">Daldinia eschscholtzii</name>
    <dbReference type="NCBI Taxonomy" id="292717"/>
    <lineage>
        <taxon>Eukaryota</taxon>
        <taxon>Fungi</taxon>
        <taxon>Dikarya</taxon>
        <taxon>Ascomycota</taxon>
        <taxon>Pezizomycotina</taxon>
        <taxon>Sordariomycetes</taxon>
        <taxon>Xylariomycetidae</taxon>
        <taxon>Xylariales</taxon>
        <taxon>Hypoxylaceae</taxon>
        <taxon>Daldinia</taxon>
    </lineage>
</organism>
<evidence type="ECO:0000313" key="3">
    <source>
        <dbReference type="EMBL" id="KAK6948614.1"/>
    </source>
</evidence>
<sequence length="506" mass="51356">MKVETSAALFALLSVASARPDAVRLFRKTHTPIGASAKFRREVPQEHSHEKFLRGVGQALNLNNVDQVQDPVFALLGNKAAAQGAGQVQDLDCLQQRVADQAFTNAKAANDVEGMTNALIFRALERNTGSVGLASVLCTETAKNPEIAAIQQHQDPASEGAAELNKQITLDLAVQLASIGADPQLALQSGTFAPGQAGDQTGAGNTCDDADDAEGCIFTQNLLVEDATAEEIDAAVAAAGGNANAGNGNADDTADDAEDDGCEADDGSADDTANDDAGNAADDAEDDECEADNGSADDASNDDANNNNNAGGNANNGADNSNNGGTATTGVNVNAFTGSVGSAPVPVISSTADKPFSVNGAEFLNQGAAIQRACDVQKNACANAANGGDKTISVADCDAQQQQCVAQNGKKRRQSVDTGDCGSPAISFGQQQDRGSEEAFAPVNSADFNHGSALKPAVITDFICSQLKSKCGASEATVAQCEEGAQAADSLEGQAAADAFNAALGV</sequence>
<dbReference type="Proteomes" id="UP001369815">
    <property type="component" value="Unassembled WGS sequence"/>
</dbReference>
<keyword evidence="4" id="KW-1185">Reference proteome</keyword>
<feature type="compositionally biased region" description="Low complexity" evidence="1">
    <location>
        <begin position="292"/>
        <end position="326"/>
    </location>
</feature>
<feature type="chain" id="PRO_5043590158" evidence="2">
    <location>
        <begin position="19"/>
        <end position="506"/>
    </location>
</feature>
<dbReference type="PANTHER" id="PTHR34587:SF1">
    <property type="entry name" value="CIRCUMSPOROZOITE PROTEIN"/>
    <property type="match status" value="1"/>
</dbReference>
<feature type="compositionally biased region" description="Acidic residues" evidence="1">
    <location>
        <begin position="282"/>
        <end position="291"/>
    </location>
</feature>
<gene>
    <name evidence="3" type="ORF">Daesc_010384</name>
</gene>
<evidence type="ECO:0000313" key="4">
    <source>
        <dbReference type="Proteomes" id="UP001369815"/>
    </source>
</evidence>
<feature type="region of interest" description="Disordered" evidence="1">
    <location>
        <begin position="240"/>
        <end position="326"/>
    </location>
</feature>
<reference evidence="3 4" key="1">
    <citation type="journal article" date="2024" name="Front Chem Biol">
        <title>Unveiling the potential of Daldinia eschscholtzii MFLUCC 19-0629 through bioactivity and bioinformatics studies for enhanced sustainable agriculture production.</title>
        <authorList>
            <person name="Brooks S."/>
            <person name="Weaver J.A."/>
            <person name="Klomchit A."/>
            <person name="Alharthi S.A."/>
            <person name="Onlamun T."/>
            <person name="Nurani R."/>
            <person name="Vong T.K."/>
            <person name="Alberti F."/>
            <person name="Greco C."/>
        </authorList>
    </citation>
    <scope>NUCLEOTIDE SEQUENCE [LARGE SCALE GENOMIC DNA]</scope>
    <source>
        <strain evidence="3">MFLUCC 19-0629</strain>
    </source>
</reference>
<dbReference type="PANTHER" id="PTHR34587">
    <property type="entry name" value="VWFA DOMAIN-CONTAINING PROTEIN"/>
    <property type="match status" value="1"/>
</dbReference>
<dbReference type="EMBL" id="JBANMG010000010">
    <property type="protein sequence ID" value="KAK6948614.1"/>
    <property type="molecule type" value="Genomic_DNA"/>
</dbReference>
<dbReference type="AlphaFoldDB" id="A0AAX6M840"/>
<feature type="compositionally biased region" description="Acidic residues" evidence="1">
    <location>
        <begin position="252"/>
        <end position="274"/>
    </location>
</feature>
<feature type="compositionally biased region" description="Low complexity" evidence="1">
    <location>
        <begin position="240"/>
        <end position="251"/>
    </location>
</feature>
<evidence type="ECO:0000256" key="1">
    <source>
        <dbReference type="SAM" id="MobiDB-lite"/>
    </source>
</evidence>
<evidence type="ECO:0000256" key="2">
    <source>
        <dbReference type="SAM" id="SignalP"/>
    </source>
</evidence>
<protein>
    <submittedName>
        <fullName evidence="3">Uncharacterized protein</fullName>
    </submittedName>
</protein>
<proteinExistence type="predicted"/>
<keyword evidence="2" id="KW-0732">Signal</keyword>
<name>A0AAX6M840_9PEZI</name>
<feature type="signal peptide" evidence="2">
    <location>
        <begin position="1"/>
        <end position="18"/>
    </location>
</feature>
<comment type="caution">
    <text evidence="3">The sequence shown here is derived from an EMBL/GenBank/DDBJ whole genome shotgun (WGS) entry which is preliminary data.</text>
</comment>
<feature type="region of interest" description="Disordered" evidence="1">
    <location>
        <begin position="408"/>
        <end position="436"/>
    </location>
</feature>